<feature type="region of interest" description="Disordered" evidence="2">
    <location>
        <begin position="110"/>
        <end position="133"/>
    </location>
</feature>
<dbReference type="EMBL" id="FQXV01000008">
    <property type="protein sequence ID" value="SHI09672.1"/>
    <property type="molecule type" value="Genomic_DNA"/>
</dbReference>
<feature type="compositionally biased region" description="Polar residues" evidence="2">
    <location>
        <begin position="121"/>
        <end position="133"/>
    </location>
</feature>
<dbReference type="AlphaFoldDB" id="A0A1M5YCH5"/>
<dbReference type="OrthoDB" id="1862373at2"/>
<evidence type="ECO:0000313" key="4">
    <source>
        <dbReference type="Proteomes" id="UP000183995"/>
    </source>
</evidence>
<dbReference type="InterPro" id="IPR007607">
    <property type="entry name" value="BacA/B"/>
</dbReference>
<name>A0A1M5YCH5_9FIRM</name>
<evidence type="ECO:0000313" key="3">
    <source>
        <dbReference type="EMBL" id="SHI09672.1"/>
    </source>
</evidence>
<dbReference type="STRING" id="1123282.SAMN02745823_02370"/>
<reference evidence="3 4" key="1">
    <citation type="submission" date="2016-11" db="EMBL/GenBank/DDBJ databases">
        <authorList>
            <person name="Jaros S."/>
            <person name="Januszkiewicz K."/>
            <person name="Wedrychowicz H."/>
        </authorList>
    </citation>
    <scope>NUCLEOTIDE SEQUENCE [LARGE SCALE GENOMIC DNA]</scope>
    <source>
        <strain evidence="3 4">DSM 10068</strain>
    </source>
</reference>
<dbReference type="Pfam" id="PF04519">
    <property type="entry name" value="Bactofilin"/>
    <property type="match status" value="1"/>
</dbReference>
<feature type="region of interest" description="Disordered" evidence="2">
    <location>
        <begin position="17"/>
        <end position="71"/>
    </location>
</feature>
<feature type="compositionally biased region" description="Basic and acidic residues" evidence="2">
    <location>
        <begin position="25"/>
        <end position="35"/>
    </location>
</feature>
<gene>
    <name evidence="3" type="ORF">SAMN02745823_02370</name>
</gene>
<comment type="similarity">
    <text evidence="1">Belongs to the bactofilin family.</text>
</comment>
<evidence type="ECO:0000256" key="2">
    <source>
        <dbReference type="SAM" id="MobiDB-lite"/>
    </source>
</evidence>
<dbReference type="PANTHER" id="PTHR35024:SF4">
    <property type="entry name" value="POLYMER-FORMING CYTOSKELETAL PROTEIN"/>
    <property type="match status" value="1"/>
</dbReference>
<sequence length="304" mass="32150">MGLKENFNQAMRELLNKGGLVGSEMEEKAKAKSDLDSYLEPPAPVTAEPAAHSGGAPEGEPAGTPGNTYGGTYGSTYTGTYGSAPGSPSGNVPFDQDSSKITMSVSETDWQNPPYEEHTSFRPTPSGFSQSQDGEFGRMFRQAEEMTIISKSTMIVGDIRTLANITIEGNVRGKVDALKDASIRGMLIGDLTCNNTDIRGSSIQGNVSTKGSTYIDSDSILLGDVQAQFASIDGKVKGNIDISSKVELRHNAIVAGNINTNTISIEDGANIRGFVNTTFLKEHGDSAFPKQVIIDADSAGENPV</sequence>
<dbReference type="PANTHER" id="PTHR35024">
    <property type="entry name" value="HYPOTHETICAL CYTOSOLIC PROTEIN"/>
    <property type="match status" value="1"/>
</dbReference>
<proteinExistence type="inferred from homology"/>
<dbReference type="RefSeq" id="WP_073079208.1">
    <property type="nucleotide sequence ID" value="NZ_FQXV01000008.1"/>
</dbReference>
<accession>A0A1M5YCH5</accession>
<organism evidence="3 4">
    <name type="scientific">Sporobacter termitidis DSM 10068</name>
    <dbReference type="NCBI Taxonomy" id="1123282"/>
    <lineage>
        <taxon>Bacteria</taxon>
        <taxon>Bacillati</taxon>
        <taxon>Bacillota</taxon>
        <taxon>Clostridia</taxon>
        <taxon>Eubacteriales</taxon>
        <taxon>Oscillospiraceae</taxon>
        <taxon>Sporobacter</taxon>
    </lineage>
</organism>
<evidence type="ECO:0000256" key="1">
    <source>
        <dbReference type="ARBA" id="ARBA00044755"/>
    </source>
</evidence>
<dbReference type="Proteomes" id="UP000183995">
    <property type="component" value="Unassembled WGS sequence"/>
</dbReference>
<protein>
    <submittedName>
        <fullName evidence="3">Protein CcmA, bactofilin family</fullName>
    </submittedName>
</protein>
<feature type="compositionally biased region" description="Low complexity" evidence="2">
    <location>
        <begin position="45"/>
        <end position="67"/>
    </location>
</feature>
<keyword evidence="4" id="KW-1185">Reference proteome</keyword>